<proteinExistence type="predicted"/>
<dbReference type="NCBIfam" id="TIGR00756">
    <property type="entry name" value="PPR"/>
    <property type="match status" value="1"/>
</dbReference>
<dbReference type="InterPro" id="IPR002885">
    <property type="entry name" value="PPR_rpt"/>
</dbReference>
<protein>
    <recommendedName>
        <fullName evidence="3">Pentatricopeptide repeat-containing protein, chloroplastic</fullName>
    </recommendedName>
</protein>
<dbReference type="Proteomes" id="UP001189429">
    <property type="component" value="Unassembled WGS sequence"/>
</dbReference>
<keyword evidence="2" id="KW-1185">Reference proteome</keyword>
<evidence type="ECO:0000313" key="2">
    <source>
        <dbReference type="Proteomes" id="UP001189429"/>
    </source>
</evidence>
<evidence type="ECO:0000313" key="1">
    <source>
        <dbReference type="EMBL" id="CAK0808654.1"/>
    </source>
</evidence>
<dbReference type="Gene3D" id="1.25.40.10">
    <property type="entry name" value="Tetratricopeptide repeat domain"/>
    <property type="match status" value="1"/>
</dbReference>
<dbReference type="EMBL" id="CAUYUJ010004224">
    <property type="protein sequence ID" value="CAK0808654.1"/>
    <property type="molecule type" value="Genomic_DNA"/>
</dbReference>
<accession>A0ABN9QQZ4</accession>
<name>A0ABN9QQZ4_9DINO</name>
<gene>
    <name evidence="1" type="ORF">PCOR1329_LOCUS14182</name>
</gene>
<sequence length="122" mass="13097">MAGVARRSPRDVVCVESAIKKCGATKQWSAALQLFAEASRRSSAVAPGCYLAAAGACGKGRQWQRALALLCQAWETRMERNVTLSYSVGTSACEKGGQWQRALALLGDMRESRLEPNATGHP</sequence>
<reference evidence="1" key="1">
    <citation type="submission" date="2023-10" db="EMBL/GenBank/DDBJ databases">
        <authorList>
            <person name="Chen Y."/>
            <person name="Shah S."/>
            <person name="Dougan E. K."/>
            <person name="Thang M."/>
            <person name="Chan C."/>
        </authorList>
    </citation>
    <scope>NUCLEOTIDE SEQUENCE [LARGE SCALE GENOMIC DNA]</scope>
</reference>
<dbReference type="InterPro" id="IPR011990">
    <property type="entry name" value="TPR-like_helical_dom_sf"/>
</dbReference>
<organism evidence="1 2">
    <name type="scientific">Prorocentrum cordatum</name>
    <dbReference type="NCBI Taxonomy" id="2364126"/>
    <lineage>
        <taxon>Eukaryota</taxon>
        <taxon>Sar</taxon>
        <taxon>Alveolata</taxon>
        <taxon>Dinophyceae</taxon>
        <taxon>Prorocentrales</taxon>
        <taxon>Prorocentraceae</taxon>
        <taxon>Prorocentrum</taxon>
    </lineage>
</organism>
<evidence type="ECO:0008006" key="3">
    <source>
        <dbReference type="Google" id="ProtNLM"/>
    </source>
</evidence>
<comment type="caution">
    <text evidence="1">The sequence shown here is derived from an EMBL/GenBank/DDBJ whole genome shotgun (WGS) entry which is preliminary data.</text>
</comment>